<name>A0A1A8WD94_PLAMA</name>
<dbReference type="PROSITE" id="PS50016">
    <property type="entry name" value="ZF_PHD_2"/>
    <property type="match status" value="1"/>
</dbReference>
<dbReference type="InterPro" id="IPR019787">
    <property type="entry name" value="Znf_PHD-finger"/>
</dbReference>
<evidence type="ECO:0000256" key="2">
    <source>
        <dbReference type="ARBA" id="ARBA00022771"/>
    </source>
</evidence>
<feature type="compositionally biased region" description="Basic and acidic residues" evidence="6">
    <location>
        <begin position="577"/>
        <end position="586"/>
    </location>
</feature>
<dbReference type="Proteomes" id="UP000078597">
    <property type="component" value="Unassembled WGS sequence"/>
</dbReference>
<feature type="compositionally biased region" description="Basic and acidic residues" evidence="6">
    <location>
        <begin position="1815"/>
        <end position="1839"/>
    </location>
</feature>
<feature type="compositionally biased region" description="Low complexity" evidence="6">
    <location>
        <begin position="191"/>
        <end position="230"/>
    </location>
</feature>
<protein>
    <submittedName>
        <fullName evidence="10">Histone-lysine N-methyltransferase, H3 lysine-4 specific, putative</fullName>
        <ecNumber evidence="10">2.1.1.43</ecNumber>
    </submittedName>
</protein>
<keyword evidence="4" id="KW-0156">Chromatin regulator</keyword>
<evidence type="ECO:0000313" key="12">
    <source>
        <dbReference type="Proteomes" id="UP000219813"/>
    </source>
</evidence>
<feature type="region of interest" description="Disordered" evidence="6">
    <location>
        <begin position="372"/>
        <end position="423"/>
    </location>
</feature>
<evidence type="ECO:0000313" key="10">
    <source>
        <dbReference type="EMBL" id="SCP03494.1"/>
    </source>
</evidence>
<evidence type="ECO:0000256" key="1">
    <source>
        <dbReference type="ARBA" id="ARBA00022723"/>
    </source>
</evidence>
<dbReference type="PROSITE" id="PS50089">
    <property type="entry name" value="ZF_RING_2"/>
    <property type="match status" value="1"/>
</dbReference>
<proteinExistence type="predicted"/>
<dbReference type="KEGG" id="pmal:PMUG01_14055300"/>
<dbReference type="RefSeq" id="XP_028864447.1">
    <property type="nucleotide sequence ID" value="XM_029008126.1"/>
</dbReference>
<feature type="domain" description="RING-type" evidence="8">
    <location>
        <begin position="1119"/>
        <end position="1166"/>
    </location>
</feature>
<feature type="region of interest" description="Disordered" evidence="6">
    <location>
        <begin position="1784"/>
        <end position="1869"/>
    </location>
</feature>
<dbReference type="InterPro" id="IPR011011">
    <property type="entry name" value="Znf_FYVE_PHD"/>
</dbReference>
<dbReference type="GO" id="GO:0008270">
    <property type="term" value="F:zinc ion binding"/>
    <property type="evidence" value="ECO:0007669"/>
    <property type="project" value="UniProtKB-KW"/>
</dbReference>
<feature type="compositionally biased region" description="Polar residues" evidence="6">
    <location>
        <begin position="1790"/>
        <end position="1809"/>
    </location>
</feature>
<evidence type="ECO:0000313" key="11">
    <source>
        <dbReference type="Proteomes" id="UP000078597"/>
    </source>
</evidence>
<feature type="compositionally biased region" description="Polar residues" evidence="6">
    <location>
        <begin position="1212"/>
        <end position="1222"/>
    </location>
</feature>
<evidence type="ECO:0000256" key="6">
    <source>
        <dbReference type="SAM" id="MobiDB-lite"/>
    </source>
</evidence>
<feature type="compositionally biased region" description="Low complexity" evidence="6">
    <location>
        <begin position="875"/>
        <end position="911"/>
    </location>
</feature>
<dbReference type="SMART" id="SM00249">
    <property type="entry name" value="PHD"/>
    <property type="match status" value="1"/>
</dbReference>
<keyword evidence="2 5" id="KW-0863">Zinc-finger</keyword>
<evidence type="ECO:0000256" key="4">
    <source>
        <dbReference type="ARBA" id="ARBA00022853"/>
    </source>
</evidence>
<gene>
    <name evidence="10" type="primary">SET10</name>
    <name evidence="9" type="ORF">PMALA_031050</name>
    <name evidence="10" type="ORF">PMUG01_14055300</name>
</gene>
<dbReference type="InterPro" id="IPR001841">
    <property type="entry name" value="Znf_RING"/>
</dbReference>
<dbReference type="EMBL" id="FLQW01001661">
    <property type="protein sequence ID" value="SBS90842.1"/>
    <property type="molecule type" value="Genomic_DNA"/>
</dbReference>
<dbReference type="Pfam" id="PF23264">
    <property type="entry name" value="DUF7073"/>
    <property type="match status" value="1"/>
</dbReference>
<reference evidence="10 12" key="3">
    <citation type="submission" date="2016-06" db="EMBL/GenBank/DDBJ databases">
        <authorList>
            <consortium name="Pathogen Informatics"/>
        </authorList>
    </citation>
    <scope>NUCLEOTIDE SEQUENCE [LARGE SCALE GENOMIC DNA]</scope>
</reference>
<feature type="region of interest" description="Disordered" evidence="6">
    <location>
        <begin position="191"/>
        <end position="232"/>
    </location>
</feature>
<accession>A0A1A8WD94</accession>
<dbReference type="SUPFAM" id="SSF57903">
    <property type="entry name" value="FYVE/PHD zinc finger"/>
    <property type="match status" value="1"/>
</dbReference>
<dbReference type="EC" id="2.1.1.43" evidence="10"/>
<dbReference type="InterPro" id="IPR013083">
    <property type="entry name" value="Znf_RING/FYVE/PHD"/>
</dbReference>
<dbReference type="PROSITE" id="PS01359">
    <property type="entry name" value="ZF_PHD_1"/>
    <property type="match status" value="1"/>
</dbReference>
<organism evidence="9 11">
    <name type="scientific">Plasmodium malariae</name>
    <dbReference type="NCBI Taxonomy" id="5858"/>
    <lineage>
        <taxon>Eukaryota</taxon>
        <taxon>Sar</taxon>
        <taxon>Alveolata</taxon>
        <taxon>Apicomplexa</taxon>
        <taxon>Aconoidasida</taxon>
        <taxon>Haemosporida</taxon>
        <taxon>Plasmodiidae</taxon>
        <taxon>Plasmodium</taxon>
        <taxon>Plasmodium (Plasmodium)</taxon>
    </lineage>
</organism>
<reference evidence="9" key="1">
    <citation type="submission" date="2016-05" db="EMBL/GenBank/DDBJ databases">
        <authorList>
            <person name="Lavstsen T."/>
            <person name="Jespersen J.S."/>
        </authorList>
    </citation>
    <scope>NUCLEOTIDE SEQUENCE [LARGE SCALE GENOMIC DNA]</scope>
</reference>
<dbReference type="InterPro" id="IPR019786">
    <property type="entry name" value="Zinc_finger_PHD-type_CS"/>
</dbReference>
<evidence type="ECO:0000313" key="9">
    <source>
        <dbReference type="EMBL" id="SBS90842.1"/>
    </source>
</evidence>
<feature type="compositionally biased region" description="Low complexity" evidence="6">
    <location>
        <begin position="591"/>
        <end position="600"/>
    </location>
</feature>
<keyword evidence="10" id="KW-0808">Transferase</keyword>
<dbReference type="InterPro" id="IPR046341">
    <property type="entry name" value="SET_dom_sf"/>
</dbReference>
<keyword evidence="10" id="KW-0489">Methyltransferase</keyword>
<keyword evidence="3" id="KW-0862">Zinc</keyword>
<keyword evidence="12" id="KW-1185">Reference proteome</keyword>
<evidence type="ECO:0000256" key="3">
    <source>
        <dbReference type="ARBA" id="ARBA00022833"/>
    </source>
</evidence>
<dbReference type="GO" id="GO:0006325">
    <property type="term" value="P:chromatin organization"/>
    <property type="evidence" value="ECO:0007669"/>
    <property type="project" value="UniProtKB-KW"/>
</dbReference>
<dbReference type="GO" id="GO:0008168">
    <property type="term" value="F:methyltransferase activity"/>
    <property type="evidence" value="ECO:0007669"/>
    <property type="project" value="UniProtKB-KW"/>
</dbReference>
<dbReference type="VEuPathDB" id="PlasmoDB:PmUG01_14055300"/>
<reference evidence="11" key="2">
    <citation type="submission" date="2016-05" db="EMBL/GenBank/DDBJ databases">
        <authorList>
            <person name="Naeem Raeece"/>
        </authorList>
    </citation>
    <scope>NUCLEOTIDE SEQUENCE [LARGE SCALE GENOMIC DNA]</scope>
</reference>
<feature type="compositionally biased region" description="Polar residues" evidence="6">
    <location>
        <begin position="409"/>
        <end position="419"/>
    </location>
</feature>
<evidence type="ECO:0000256" key="5">
    <source>
        <dbReference type="PROSITE-ProRule" id="PRU00175"/>
    </source>
</evidence>
<feature type="region of interest" description="Disordered" evidence="6">
    <location>
        <begin position="1999"/>
        <end position="2028"/>
    </location>
</feature>
<dbReference type="SUPFAM" id="SSF82199">
    <property type="entry name" value="SET domain"/>
    <property type="match status" value="1"/>
</dbReference>
<dbReference type="OrthoDB" id="332390at2759"/>
<dbReference type="InterPro" id="IPR001965">
    <property type="entry name" value="Znf_PHD"/>
</dbReference>
<feature type="compositionally biased region" description="Basic residues" evidence="6">
    <location>
        <begin position="393"/>
        <end position="404"/>
    </location>
</feature>
<feature type="region of interest" description="Disordered" evidence="6">
    <location>
        <begin position="577"/>
        <end position="604"/>
    </location>
</feature>
<dbReference type="GeneID" id="39871864"/>
<dbReference type="Gene3D" id="3.30.40.10">
    <property type="entry name" value="Zinc/RING finger domain, C3HC4 (zinc finger)"/>
    <property type="match status" value="1"/>
</dbReference>
<dbReference type="EMBL" id="LT594635">
    <property type="protein sequence ID" value="SCP03494.1"/>
    <property type="molecule type" value="Genomic_DNA"/>
</dbReference>
<feature type="compositionally biased region" description="Low complexity" evidence="6">
    <location>
        <begin position="377"/>
        <end position="388"/>
    </location>
</feature>
<feature type="compositionally biased region" description="Basic and acidic residues" evidence="6">
    <location>
        <begin position="1235"/>
        <end position="1244"/>
    </location>
</feature>
<feature type="domain" description="PHD-type" evidence="7">
    <location>
        <begin position="1116"/>
        <end position="1169"/>
    </location>
</feature>
<dbReference type="OMA" id="FIHAPFF"/>
<feature type="region of interest" description="Disordered" evidence="6">
    <location>
        <begin position="1211"/>
        <end position="1255"/>
    </location>
</feature>
<evidence type="ECO:0000259" key="7">
    <source>
        <dbReference type="PROSITE" id="PS50016"/>
    </source>
</evidence>
<dbReference type="InterPro" id="IPR055501">
    <property type="entry name" value="DUF7073"/>
</dbReference>
<sequence>MSFSPIKYESKILSNLASMLKLREKSDKEILSEIKEEKVNIRFEIDEDIKKVIDINKINCTCNESKKKMEEYNGKKFEYYYNVETYGVDFFLDICNALGRSNYKPFLTEEGKNEIINGLRVRRSSNLYKFVSFFLSKERLNKDRLNDGKTPENIFHCFKCLKSVLHIYADSQNSSKAKMFLGDTYINNNSNRNNSSSNNNSNNNNCNSGNSNNNNNSNSSNNSNNNNDSSDIYSNKYITEEMEDHIENDNLSEKDNFEKRKKNHRDGIIVVSKYKSELTSISRKSNEKIMKTIFEHTKDMNNDKRSNVFQKIYPFKKSNTFEKVNKYSKSRIYDNDKLKYNSQSFQTLKNENKDISTYKNINKKKYFSTQNKSLTRNSYGKNYNSDSYNKNKETKKRSSQKSKNSRNSFHSLSNKNVSATKKKEANDTIYCTDTDVAANVDLNREGNSNEKHGKEVEKGHMKRTTWSCMPKGEETDGTSHENCANAICSELKNVTISEERERNEAMEYIGPGNKLEKVENMNHSDNIKHMNGSEILKRASASEEMSKDDGITGELDDKDCVLDEVITGLNKYEINEKKESVKKSSNEEESYYNPSDNESYSTDDSNYKKYLRKKKKLQDQGKIVIDLNIMRGNSIKSVNKRDKDERHEEKMQETLRMKQVNKILEQKKMIFCKIEDIAKKRNKRYVKTQVLSEDSKIERVYFSHKIKKFYNSKSGYFGCGWSNNRTEWTPFIHAPFFDNQHNAIYKNRNKKLYEEIYDTLLHGRIHPYIKIVELKDHKHPVRLCTPYTEDCYSILYTGKKISSTDDRVIFGEYTGFVANNRELSQEKHQYMFALTFNKKVFNDKKNVVFINEIESDEEEGCSENVPCTVSDSSDHNSNINSSNSTVDNSNNNFNHNSSGNNDNNSNRHSGNYLRNNFERIEGCGNDRQSVVNEDKECDEEITNNIRKNEKEKIYSNLMNIQNNNLTDKANKGKKSKTSCFNKKAKGLNNLVILPDNYTYAVDSSYMFNEMSLVNHYKTCSIFNNYDFRINAEWQLVYLDGWPHIILTSIPGVEINTGEEIFADFGFEWFEKVNDICLNSFIKNCYEHRLIKLNLCKEKYFNGIDDIVEKYNLLKTHTTCNLCMHNVNTDCGNFIYCSGCNHVYHLKCVHKLYTEVNENYDWFCSSCVQLCMNIINQKEFLQHIEKENHKKLIDFFNDISSVDNSKKNANDLLASQNNSQPSTLIEHENGNNNSNERNDNNEKIDNNGNNRSNDENCSTGFEKIRRLLQCKENIDHLIKNRELLNEFLQKKENEVNLLDTKEYGDFNFKDEQINYLLKDSYELHLLVEYKKKIEDLLVSRERVDTFLNNEGVKRTMKIRKKTINYLLKSKKFIENIVTKLGEEEFFRPPAASISALAADTASTFAASIGSSTVQQKTQGDSFVKIEEKQQELVDDKKYSDKLSNDSSYNIQIDKNKVNMMGETNDVCVNLGKRISDEINYNSMSSTYEQVLYSKSNMIVKNLKDIKKNEKNNRGNNGNISNLCCNYMMKLSKKFFGFSLIKDFEKGLSTNQPSLPLNDHLKKLSVCSNCYKKHHDLSKAIICRVTKMHFEANYNDGLSEEDLFKTSSECIQLVIRELANTIKEYRKKELNGAYIQHMITSGGDTFKDKGNNENNIAIKFNNSVTPNKVSSSSAFSNKNHMEEEKPFYEVIITALSDDKNEKDNNIITGNTPPLNDDRMNYTGYYTDKKEESSLLFHKRIRDNYDYSKERCNNLSQFRINQHRNSMINRKSTNKDQECSVNETHDVYRDENTTMPNRHTDSNSADNKNTNSEYYENENGKNKENENDKNNEGDNDNEKDNDNNNNDNNDYNEKNNNNEENENENENLGTTNEIWNSEKKNFDYFHNRYKISNFIPLFGVELGKTKFQREFTNGTFVGTVTEQIKDEHDNNFFVVTYEDGDVEWITPSFLFQELLKQSTNNLEYPLASNFKELFNPYFKKDIKLNNCSLELKIEKRKRKSNCEYNSNNNSVNKRQKHAQEESSLKKKKQKF</sequence>
<evidence type="ECO:0000259" key="8">
    <source>
        <dbReference type="PROSITE" id="PS50089"/>
    </source>
</evidence>
<feature type="region of interest" description="Disordered" evidence="6">
    <location>
        <begin position="861"/>
        <end position="912"/>
    </location>
</feature>
<feature type="compositionally biased region" description="Low complexity" evidence="6">
    <location>
        <begin position="1999"/>
        <end position="2009"/>
    </location>
</feature>
<dbReference type="CDD" id="cd15489">
    <property type="entry name" value="PHD_SF"/>
    <property type="match status" value="1"/>
</dbReference>
<dbReference type="Proteomes" id="UP000219813">
    <property type="component" value="Chromosome 14"/>
</dbReference>
<keyword evidence="1" id="KW-0479">Metal-binding</keyword>
<dbReference type="GO" id="GO:0032259">
    <property type="term" value="P:methylation"/>
    <property type="evidence" value="ECO:0007669"/>
    <property type="project" value="UniProtKB-KW"/>
</dbReference>